<accession>A0ABV1JIC5</accession>
<gene>
    <name evidence="1" type="ORF">AAA083_14120</name>
</gene>
<name>A0ABV1JIC5_9ACTN</name>
<dbReference type="Proteomes" id="UP001487305">
    <property type="component" value="Unassembled WGS sequence"/>
</dbReference>
<sequence>MNTNLDQVRDDLTSARIHAEKWVSEIVLSGDYDGAAASLKLVRMISDTLSTLDSLSQISEKTSAIKAPNSNIASKPHEQPKKATEGFHPEDEANKIVPLFFIREDRLIKIGTASSVKSGYYKKSIPMSNVRAVLDLLVAFNRKIGGAPFGAKAFYDYAKEKWSTGKLPEYHVHVTLGALKKAGVLLCQPRAEYTLSSATEDVSAWENAIGRLKIREDLYEIAK</sequence>
<evidence type="ECO:0000313" key="1">
    <source>
        <dbReference type="EMBL" id="MEQ3364116.1"/>
    </source>
</evidence>
<keyword evidence="2" id="KW-1185">Reference proteome</keyword>
<proteinExistence type="predicted"/>
<dbReference type="EMBL" id="JBBNOP010000016">
    <property type="protein sequence ID" value="MEQ3364116.1"/>
    <property type="molecule type" value="Genomic_DNA"/>
</dbReference>
<dbReference type="RefSeq" id="WP_349227900.1">
    <property type="nucleotide sequence ID" value="NZ_JBBNOP010000016.1"/>
</dbReference>
<evidence type="ECO:0000313" key="2">
    <source>
        <dbReference type="Proteomes" id="UP001487305"/>
    </source>
</evidence>
<protein>
    <submittedName>
        <fullName evidence="1">Uncharacterized protein</fullName>
    </submittedName>
</protein>
<reference evidence="1 2" key="1">
    <citation type="submission" date="2024-04" db="EMBL/GenBank/DDBJ databases">
        <title>Human intestinal bacterial collection.</title>
        <authorList>
            <person name="Pauvert C."/>
            <person name="Hitch T.C.A."/>
            <person name="Clavel T."/>
        </authorList>
    </citation>
    <scope>NUCLEOTIDE SEQUENCE [LARGE SCALE GENOMIC DNA]</scope>
    <source>
        <strain evidence="1 2">CLA-KB-H42</strain>
    </source>
</reference>
<comment type="caution">
    <text evidence="1">The sequence shown here is derived from an EMBL/GenBank/DDBJ whole genome shotgun (WGS) entry which is preliminary data.</text>
</comment>
<organism evidence="1 2">
    <name type="scientific">Raoultibacter massiliensis</name>
    <dbReference type="NCBI Taxonomy" id="1852371"/>
    <lineage>
        <taxon>Bacteria</taxon>
        <taxon>Bacillati</taxon>
        <taxon>Actinomycetota</taxon>
        <taxon>Coriobacteriia</taxon>
        <taxon>Eggerthellales</taxon>
        <taxon>Eggerthellaceae</taxon>
        <taxon>Raoultibacter</taxon>
    </lineage>
</organism>